<proteinExistence type="predicted"/>
<protein>
    <submittedName>
        <fullName evidence="2">Uncharacterized protein</fullName>
    </submittedName>
</protein>
<evidence type="ECO:0000313" key="2">
    <source>
        <dbReference type="EMBL" id="MFD0889344.1"/>
    </source>
</evidence>
<reference evidence="3" key="1">
    <citation type="journal article" date="2019" name="Int. J. Syst. Evol. Microbiol.">
        <title>The Global Catalogue of Microorganisms (GCM) 10K type strain sequencing project: providing services to taxonomists for standard genome sequencing and annotation.</title>
        <authorList>
            <consortium name="The Broad Institute Genomics Platform"/>
            <consortium name="The Broad Institute Genome Sequencing Center for Infectious Disease"/>
            <person name="Wu L."/>
            <person name="Ma J."/>
        </authorList>
    </citation>
    <scope>NUCLEOTIDE SEQUENCE [LARGE SCALE GENOMIC DNA]</scope>
    <source>
        <strain evidence="3">CCUG 62974</strain>
    </source>
</reference>
<comment type="caution">
    <text evidence="2">The sequence shown here is derived from an EMBL/GenBank/DDBJ whole genome shotgun (WGS) entry which is preliminary data.</text>
</comment>
<keyword evidence="3" id="KW-1185">Reference proteome</keyword>
<evidence type="ECO:0000313" key="3">
    <source>
        <dbReference type="Proteomes" id="UP001597024"/>
    </source>
</evidence>
<feature type="compositionally biased region" description="Polar residues" evidence="1">
    <location>
        <begin position="78"/>
        <end position="92"/>
    </location>
</feature>
<dbReference type="EMBL" id="JBHTHX010001782">
    <property type="protein sequence ID" value="MFD0889344.1"/>
    <property type="molecule type" value="Genomic_DNA"/>
</dbReference>
<organism evidence="2 3">
    <name type="scientific">Streptosporangium algeriense</name>
    <dbReference type="NCBI Taxonomy" id="1682748"/>
    <lineage>
        <taxon>Bacteria</taxon>
        <taxon>Bacillati</taxon>
        <taxon>Actinomycetota</taxon>
        <taxon>Actinomycetes</taxon>
        <taxon>Streptosporangiales</taxon>
        <taxon>Streptosporangiaceae</taxon>
        <taxon>Streptosporangium</taxon>
    </lineage>
</organism>
<accession>A0ABW3E2A4</accession>
<feature type="compositionally biased region" description="Pro residues" evidence="1">
    <location>
        <begin position="96"/>
        <end position="111"/>
    </location>
</feature>
<feature type="region of interest" description="Disordered" evidence="1">
    <location>
        <begin position="1"/>
        <end position="111"/>
    </location>
</feature>
<feature type="non-terminal residue" evidence="2">
    <location>
        <position position="111"/>
    </location>
</feature>
<sequence length="111" mass="11606">MVPGDGGTPYDWFSDPEDDLPTPWPGARPGEQRPGGTTQPYGPRPGASPSGEPPGRPGEPPAPTWPDVSSAVPAVISWTENPGQENPVPSGQTRPPTAPREPAPPWNDAPE</sequence>
<feature type="compositionally biased region" description="Pro residues" evidence="1">
    <location>
        <begin position="51"/>
        <end position="64"/>
    </location>
</feature>
<evidence type="ECO:0000256" key="1">
    <source>
        <dbReference type="SAM" id="MobiDB-lite"/>
    </source>
</evidence>
<dbReference type="Proteomes" id="UP001597024">
    <property type="component" value="Unassembled WGS sequence"/>
</dbReference>
<name>A0ABW3E2A4_9ACTN</name>
<gene>
    <name evidence="2" type="ORF">ACFQ08_32820</name>
</gene>